<keyword evidence="1" id="KW-0812">Transmembrane</keyword>
<sequence length="104" mass="11372">MNAFLLIFGAVILAVGIAAGRYFGRGKGWKWVNVTGDRDRYDEKGVLRFLSKCMYALGGCFGGGFLLGGVLDLLWPVYAGMALTLGVCVFMLVYMNTGSRFLKK</sequence>
<gene>
    <name evidence="2" type="ORF">IAD42_03015</name>
</gene>
<comment type="caution">
    <text evidence="2">The sequence shown here is derived from an EMBL/GenBank/DDBJ whole genome shotgun (WGS) entry which is preliminary data.</text>
</comment>
<keyword evidence="1" id="KW-0472">Membrane</keyword>
<feature type="transmembrane region" description="Helical" evidence="1">
    <location>
        <begin position="45"/>
        <end position="67"/>
    </location>
</feature>
<evidence type="ECO:0000256" key="1">
    <source>
        <dbReference type="SAM" id="Phobius"/>
    </source>
</evidence>
<evidence type="ECO:0000313" key="2">
    <source>
        <dbReference type="EMBL" id="HIS96927.1"/>
    </source>
</evidence>
<reference evidence="2" key="2">
    <citation type="journal article" date="2021" name="PeerJ">
        <title>Extensive microbial diversity within the chicken gut microbiome revealed by metagenomics and culture.</title>
        <authorList>
            <person name="Gilroy R."/>
            <person name="Ravi A."/>
            <person name="Getino M."/>
            <person name="Pursley I."/>
            <person name="Horton D.L."/>
            <person name="Alikhan N.F."/>
            <person name="Baker D."/>
            <person name="Gharbi K."/>
            <person name="Hall N."/>
            <person name="Watson M."/>
            <person name="Adriaenssens E.M."/>
            <person name="Foster-Nyarko E."/>
            <person name="Jarju S."/>
            <person name="Secka A."/>
            <person name="Antonio M."/>
            <person name="Oren A."/>
            <person name="Chaudhuri R.R."/>
            <person name="La Ragione R."/>
            <person name="Hildebrand F."/>
            <person name="Pallen M.J."/>
        </authorList>
    </citation>
    <scope>NUCLEOTIDE SEQUENCE</scope>
    <source>
        <strain evidence="2">ChiHecec3B27-6122</strain>
    </source>
</reference>
<accession>A0A9D1K969</accession>
<keyword evidence="1" id="KW-1133">Transmembrane helix</keyword>
<dbReference type="Proteomes" id="UP000886876">
    <property type="component" value="Unassembled WGS sequence"/>
</dbReference>
<evidence type="ECO:0008006" key="4">
    <source>
        <dbReference type="Google" id="ProtNLM"/>
    </source>
</evidence>
<organism evidence="2 3">
    <name type="scientific">Candidatus Scatomorpha pullistercoris</name>
    <dbReference type="NCBI Taxonomy" id="2840929"/>
    <lineage>
        <taxon>Bacteria</taxon>
        <taxon>Bacillati</taxon>
        <taxon>Bacillota</taxon>
        <taxon>Clostridia</taxon>
        <taxon>Eubacteriales</taxon>
        <taxon>Candidatus Scatomorpha</taxon>
    </lineage>
</organism>
<name>A0A9D1K969_9FIRM</name>
<feature type="transmembrane region" description="Helical" evidence="1">
    <location>
        <begin position="6"/>
        <end position="24"/>
    </location>
</feature>
<proteinExistence type="predicted"/>
<protein>
    <recommendedName>
        <fullName evidence="4">DUF3784 domain-containing protein</fullName>
    </recommendedName>
</protein>
<feature type="transmembrane region" description="Helical" evidence="1">
    <location>
        <begin position="73"/>
        <end position="94"/>
    </location>
</feature>
<reference evidence="2" key="1">
    <citation type="submission" date="2020-10" db="EMBL/GenBank/DDBJ databases">
        <authorList>
            <person name="Gilroy R."/>
        </authorList>
    </citation>
    <scope>NUCLEOTIDE SEQUENCE</scope>
    <source>
        <strain evidence="2">ChiHecec3B27-6122</strain>
    </source>
</reference>
<dbReference type="EMBL" id="DVJS01000068">
    <property type="protein sequence ID" value="HIS96927.1"/>
    <property type="molecule type" value="Genomic_DNA"/>
</dbReference>
<dbReference type="AlphaFoldDB" id="A0A9D1K969"/>
<evidence type="ECO:0000313" key="3">
    <source>
        <dbReference type="Proteomes" id="UP000886876"/>
    </source>
</evidence>